<dbReference type="GeneID" id="24802855"/>
<dbReference type="PRINTS" id="PR00149">
    <property type="entry name" value="FUMRATELYASE"/>
</dbReference>
<dbReference type="GO" id="GO:0005829">
    <property type="term" value="C:cytosol"/>
    <property type="evidence" value="ECO:0007669"/>
    <property type="project" value="TreeGrafter"/>
</dbReference>
<dbReference type="AlphaFoldDB" id="A0A0F7IFQ5"/>
<keyword evidence="1" id="KW-0028">Amino-acid biosynthesis</keyword>
<sequence>MTVRSRLEGRMDENALKLTTSMDFDENIFQYDILVDYAHVIMLEKSGIIDRNSAARILRALREIERSGFESLSKEYEDVHEAIEAKVIELAGDDGKKMHTARSRNDEVATCLRMFARDRILELLSTLLELRSVLLKKAKENANAVMPGFTHLQYAQPTKLSHHLLAYHDMIERDFQRLLDAFRRVNLSPLGSSAFAGTSFPIDRRLVAEYLGFDGVVENAMDGVSSRDFLIESVFACTSLMLSFSRICEEIVLWASEFEFVVLPDEFASSSSIMPQKKNPDTAEIIRAKAGRMVGDLAGVMAIYKAMPFAYNRDFQEMNRVMFQVMNETLLAARVMAGLMDGIEFRTDVMEGKAGKGFSVATEIANLLVQKGVPFRTSHRIVGELAKRGIYRPDAKTLTTIAREFGVKVEVTQEEIEAASIPELVVEQRGSEGGTSERNILVMIEKRVERIKEDEVRIASIRARISDSLKRLFEEVDAYAGKEG</sequence>
<comment type="pathway">
    <text evidence="1">Amino-acid biosynthesis; L-arginine biosynthesis; L-arginine from L-ornithine and carbamoyl phosphate: step 3/3.</text>
</comment>
<dbReference type="Pfam" id="PF00206">
    <property type="entry name" value="Lyase_1"/>
    <property type="match status" value="1"/>
</dbReference>
<dbReference type="InterPro" id="IPR022761">
    <property type="entry name" value="Fumarate_lyase_N"/>
</dbReference>
<evidence type="ECO:0000256" key="1">
    <source>
        <dbReference type="HAMAP-Rule" id="MF_00006"/>
    </source>
</evidence>
<dbReference type="GO" id="GO:0042450">
    <property type="term" value="P:L-arginine biosynthetic process via ornithine"/>
    <property type="evidence" value="ECO:0007669"/>
    <property type="project" value="UniProtKB-UniRule"/>
</dbReference>
<dbReference type="Gene3D" id="1.10.40.30">
    <property type="entry name" value="Fumarase/aspartase (C-terminal domain)"/>
    <property type="match status" value="1"/>
</dbReference>
<keyword evidence="1 5" id="KW-0456">Lyase</keyword>
<reference evidence="5 6" key="1">
    <citation type="submission" date="2015-04" db="EMBL/GenBank/DDBJ databases">
        <title>The complete genome sequence of the hyperthermophilic, obligate iron-reducing archaeon Geoglobus ahangari strain 234T.</title>
        <authorList>
            <person name="Manzella M.P."/>
            <person name="Holmes D.E."/>
            <person name="Rocheleau J.M."/>
            <person name="Chung A."/>
            <person name="Reguera G."/>
            <person name="Kashefi K."/>
        </authorList>
    </citation>
    <scope>NUCLEOTIDE SEQUENCE [LARGE SCALE GENOMIC DNA]</scope>
    <source>
        <strain evidence="5 6">234</strain>
    </source>
</reference>
<dbReference type="EC" id="4.3.2.1" evidence="1 2"/>
<dbReference type="InterPro" id="IPR000362">
    <property type="entry name" value="Fumarate_lyase_fam"/>
</dbReference>
<dbReference type="InterPro" id="IPR009049">
    <property type="entry name" value="Argininosuccinate_lyase"/>
</dbReference>
<organism evidence="5 6">
    <name type="scientific">Geoglobus ahangari</name>
    <dbReference type="NCBI Taxonomy" id="113653"/>
    <lineage>
        <taxon>Archaea</taxon>
        <taxon>Methanobacteriati</taxon>
        <taxon>Methanobacteriota</taxon>
        <taxon>Archaeoglobi</taxon>
        <taxon>Archaeoglobales</taxon>
        <taxon>Archaeoglobaceae</taxon>
        <taxon>Geoglobus</taxon>
    </lineage>
</organism>
<feature type="domain" description="Argininosuccinate lyase C-terminal" evidence="4">
    <location>
        <begin position="358"/>
        <end position="389"/>
    </location>
</feature>
<dbReference type="OrthoDB" id="27337at2157"/>
<keyword evidence="1" id="KW-0055">Arginine biosynthesis</keyword>
<dbReference type="Proteomes" id="UP000034723">
    <property type="component" value="Chromosome"/>
</dbReference>
<dbReference type="FunFam" id="1.20.200.10:FF:000015">
    <property type="entry name" value="argininosuccinate lyase isoform X2"/>
    <property type="match status" value="1"/>
</dbReference>
<dbReference type="InterPro" id="IPR029419">
    <property type="entry name" value="Arg_succ_lyase_C"/>
</dbReference>
<dbReference type="Pfam" id="PF14698">
    <property type="entry name" value="ASL_C2"/>
    <property type="match status" value="1"/>
</dbReference>
<comment type="similarity">
    <text evidence="1">Belongs to the lyase 1 family. Argininosuccinate lyase subfamily.</text>
</comment>
<keyword evidence="1" id="KW-0963">Cytoplasm</keyword>
<dbReference type="FunCoup" id="A0A0F7IFQ5">
    <property type="interactions" value="184"/>
</dbReference>
<comment type="subcellular location">
    <subcellularLocation>
        <location evidence="1">Cytoplasm</location>
    </subcellularLocation>
</comment>
<dbReference type="Gene3D" id="1.10.275.10">
    <property type="entry name" value="Fumarase/aspartase (N-terminal domain)"/>
    <property type="match status" value="1"/>
</dbReference>
<dbReference type="UniPathway" id="UPA00068">
    <property type="reaction ID" value="UER00114"/>
</dbReference>
<dbReference type="InterPro" id="IPR008948">
    <property type="entry name" value="L-Aspartase-like"/>
</dbReference>
<dbReference type="PANTHER" id="PTHR43814:SF1">
    <property type="entry name" value="ARGININOSUCCINATE LYASE"/>
    <property type="match status" value="1"/>
</dbReference>
<feature type="domain" description="Fumarate lyase N-terminal" evidence="3">
    <location>
        <begin position="10"/>
        <end position="295"/>
    </location>
</feature>
<dbReference type="SUPFAM" id="SSF48557">
    <property type="entry name" value="L-aspartase-like"/>
    <property type="match status" value="1"/>
</dbReference>
<gene>
    <name evidence="1" type="primary">argH</name>
    <name evidence="5" type="ORF">GAH_00269</name>
</gene>
<dbReference type="RefSeq" id="WP_048094345.1">
    <property type="nucleotide sequence ID" value="NZ_CP011267.1"/>
</dbReference>
<evidence type="ECO:0000259" key="3">
    <source>
        <dbReference type="Pfam" id="PF00206"/>
    </source>
</evidence>
<dbReference type="NCBIfam" id="TIGR00838">
    <property type="entry name" value="argH"/>
    <property type="match status" value="1"/>
</dbReference>
<dbReference type="HAMAP" id="MF_00006">
    <property type="entry name" value="Arg_succ_lyase"/>
    <property type="match status" value="1"/>
</dbReference>
<dbReference type="PRINTS" id="PR00145">
    <property type="entry name" value="ARGSUCLYASE"/>
</dbReference>
<dbReference type="STRING" id="113653.GAH_00269"/>
<evidence type="ECO:0000313" key="5">
    <source>
        <dbReference type="EMBL" id="AKG92377.1"/>
    </source>
</evidence>
<evidence type="ECO:0000256" key="2">
    <source>
        <dbReference type="NCBIfam" id="TIGR00838"/>
    </source>
</evidence>
<accession>A0A0F7IFQ5</accession>
<dbReference type="HOGENOM" id="CLU_027272_2_3_2"/>
<dbReference type="EMBL" id="CP011267">
    <property type="protein sequence ID" value="AKG92377.1"/>
    <property type="molecule type" value="Genomic_DNA"/>
</dbReference>
<comment type="catalytic activity">
    <reaction evidence="1">
        <text>2-(N(omega)-L-arginino)succinate = fumarate + L-arginine</text>
        <dbReference type="Rhea" id="RHEA:24020"/>
        <dbReference type="ChEBI" id="CHEBI:29806"/>
        <dbReference type="ChEBI" id="CHEBI:32682"/>
        <dbReference type="ChEBI" id="CHEBI:57472"/>
        <dbReference type="EC" id="4.3.2.1"/>
    </reaction>
</comment>
<dbReference type="CDD" id="cd01359">
    <property type="entry name" value="Argininosuccinate_lyase"/>
    <property type="match status" value="1"/>
</dbReference>
<protein>
    <recommendedName>
        <fullName evidence="1 2">Argininosuccinate lyase</fullName>
        <shortName evidence="1">ASAL</shortName>
        <ecNumber evidence="1 2">4.3.2.1</ecNumber>
    </recommendedName>
    <alternativeName>
        <fullName evidence="1">Arginosuccinase</fullName>
    </alternativeName>
</protein>
<evidence type="ECO:0000313" key="6">
    <source>
        <dbReference type="Proteomes" id="UP000034723"/>
    </source>
</evidence>
<dbReference type="KEGG" id="gah:GAH_00269"/>
<dbReference type="PANTHER" id="PTHR43814">
    <property type="entry name" value="ARGININOSUCCINATE LYASE"/>
    <property type="match status" value="1"/>
</dbReference>
<evidence type="ECO:0000259" key="4">
    <source>
        <dbReference type="Pfam" id="PF14698"/>
    </source>
</evidence>
<proteinExistence type="inferred from homology"/>
<dbReference type="InterPro" id="IPR024083">
    <property type="entry name" value="Fumarase/histidase_N"/>
</dbReference>
<name>A0A0F7IFQ5_9EURY</name>
<dbReference type="Gene3D" id="1.20.200.10">
    <property type="entry name" value="Fumarase/aspartase (Central domain)"/>
    <property type="match status" value="1"/>
</dbReference>
<dbReference type="GO" id="GO:0004056">
    <property type="term" value="F:argininosuccinate lyase activity"/>
    <property type="evidence" value="ECO:0007669"/>
    <property type="project" value="UniProtKB-UniRule"/>
</dbReference>
<dbReference type="PATRIC" id="fig|113653.22.peg.268"/>
<keyword evidence="6" id="KW-1185">Reference proteome</keyword>
<dbReference type="InParanoid" id="A0A0F7IFQ5"/>